<proteinExistence type="predicted"/>
<evidence type="ECO:0000313" key="1">
    <source>
        <dbReference type="EMBL" id="KAJ8047824.1"/>
    </source>
</evidence>
<keyword evidence="2" id="KW-1185">Reference proteome</keyword>
<gene>
    <name evidence="1" type="ORF">HOLleu_06932</name>
</gene>
<organism evidence="1 2">
    <name type="scientific">Holothuria leucospilota</name>
    <name type="common">Black long sea cucumber</name>
    <name type="synonym">Mertensiothuria leucospilota</name>
    <dbReference type="NCBI Taxonomy" id="206669"/>
    <lineage>
        <taxon>Eukaryota</taxon>
        <taxon>Metazoa</taxon>
        <taxon>Echinodermata</taxon>
        <taxon>Eleutherozoa</taxon>
        <taxon>Echinozoa</taxon>
        <taxon>Holothuroidea</taxon>
        <taxon>Aspidochirotacea</taxon>
        <taxon>Aspidochirotida</taxon>
        <taxon>Holothuriidae</taxon>
        <taxon>Holothuria</taxon>
    </lineage>
</organism>
<dbReference type="EMBL" id="JAIZAY010000002">
    <property type="protein sequence ID" value="KAJ8047824.1"/>
    <property type="molecule type" value="Genomic_DNA"/>
</dbReference>
<dbReference type="Proteomes" id="UP001152320">
    <property type="component" value="Chromosome 2"/>
</dbReference>
<accession>A0A9Q1CNT8</accession>
<dbReference type="PANTHER" id="PTHR19446">
    <property type="entry name" value="REVERSE TRANSCRIPTASES"/>
    <property type="match status" value="1"/>
</dbReference>
<evidence type="ECO:0000313" key="2">
    <source>
        <dbReference type="Proteomes" id="UP001152320"/>
    </source>
</evidence>
<sequence>MERWVEHYSDLCPRQNTVSPSALDDELSNAIDSLAAGQAAGSDGIPPDLIKHCKAALLLPLHEVLCQCWQEGVVPQDMRDAKIITLYKNKREGSECNNYRVISVLSIVGKVYERVTLVRLQKLAERVYPES</sequence>
<reference evidence="1" key="1">
    <citation type="submission" date="2021-10" db="EMBL/GenBank/DDBJ databases">
        <title>Tropical sea cucumber genome reveals ecological adaptation and Cuvierian tubules defense mechanism.</title>
        <authorList>
            <person name="Chen T."/>
        </authorList>
    </citation>
    <scope>NUCLEOTIDE SEQUENCE</scope>
    <source>
        <strain evidence="1">Nanhai2018</strain>
        <tissue evidence="1">Muscle</tissue>
    </source>
</reference>
<dbReference type="AlphaFoldDB" id="A0A9Q1CNT8"/>
<name>A0A9Q1CNT8_HOLLE</name>
<comment type="caution">
    <text evidence="1">The sequence shown here is derived from an EMBL/GenBank/DDBJ whole genome shotgun (WGS) entry which is preliminary data.</text>
</comment>
<dbReference type="OrthoDB" id="10071239at2759"/>
<protein>
    <submittedName>
        <fullName evidence="1">LINE-1 retrotransposable element ORF2 protein</fullName>
    </submittedName>
</protein>